<gene>
    <name evidence="1" type="ORF">FKW77_008985</name>
</gene>
<proteinExistence type="predicted"/>
<name>A0A517LEF8_9PEZI</name>
<dbReference type="Proteomes" id="UP000316270">
    <property type="component" value="Chromosome 10"/>
</dbReference>
<dbReference type="AlphaFoldDB" id="A0A517LEF8"/>
<evidence type="ECO:0000313" key="2">
    <source>
        <dbReference type="Proteomes" id="UP000316270"/>
    </source>
</evidence>
<dbReference type="EMBL" id="CP042194">
    <property type="protein sequence ID" value="QDS74027.1"/>
    <property type="molecule type" value="Genomic_DNA"/>
</dbReference>
<evidence type="ECO:0000313" key="1">
    <source>
        <dbReference type="EMBL" id="QDS74027.1"/>
    </source>
</evidence>
<accession>A0A517LEF8</accession>
<protein>
    <submittedName>
        <fullName evidence="1">Uncharacterized protein</fullName>
    </submittedName>
</protein>
<dbReference type="OrthoDB" id="5275938at2759"/>
<reference evidence="1 2" key="1">
    <citation type="submission" date="2019-07" db="EMBL/GenBank/DDBJ databases">
        <title>Finished genome of Venturia effusa.</title>
        <authorList>
            <person name="Young C.A."/>
            <person name="Cox M.P."/>
            <person name="Ganley A.R.D."/>
            <person name="David W.J."/>
        </authorList>
    </citation>
    <scope>NUCLEOTIDE SEQUENCE [LARGE SCALE GENOMIC DNA]</scope>
    <source>
        <strain evidence="2">albino</strain>
    </source>
</reference>
<sequence>MATLPAAIIRVGQDVSLAEYKVPLSRMRAVSTNKWGGRLDAAGNLSRHGMQVVRFTDVDNPSLRIILRATGVHGMLAEVPATMTLAGFKTLEVTAKELGVVSEVSKIVHAWRQVLVKALNQPHERLAAIVTAMGVAWTFGLEEVFKKLVEYLGRNCLASSHGNLFFIPGDPNPVRSTFKILRSIGKHIEELIKALHIALSRVGTIIVEQYGSDNVNYCSKKSPLAAECKKQMLGELIVLGKKYVTLPPPEMTATMYAAKIKETKFRSVTAVHADCHVQLQLCQRVDQALGQTFDLPAGLLAHSDTFKT</sequence>
<keyword evidence="2" id="KW-1185">Reference proteome</keyword>
<organism evidence="1 2">
    <name type="scientific">Venturia effusa</name>
    <dbReference type="NCBI Taxonomy" id="50376"/>
    <lineage>
        <taxon>Eukaryota</taxon>
        <taxon>Fungi</taxon>
        <taxon>Dikarya</taxon>
        <taxon>Ascomycota</taxon>
        <taxon>Pezizomycotina</taxon>
        <taxon>Dothideomycetes</taxon>
        <taxon>Pleosporomycetidae</taxon>
        <taxon>Venturiales</taxon>
        <taxon>Venturiaceae</taxon>
        <taxon>Venturia</taxon>
    </lineage>
</organism>